<accession>F5XIU5</accession>
<protein>
    <submittedName>
        <fullName evidence="2">Uncharacterized protein</fullName>
    </submittedName>
</protein>
<reference evidence="2 3" key="1">
    <citation type="submission" date="2011-05" db="EMBL/GenBank/DDBJ databases">
        <title>Whole genome sequence of Microlunatus phosphovorus NM-1.</title>
        <authorList>
            <person name="Hosoyama A."/>
            <person name="Sasaki K."/>
            <person name="Harada T."/>
            <person name="Igarashi R."/>
            <person name="Kawakoshi A."/>
            <person name="Sasagawa M."/>
            <person name="Fukada J."/>
            <person name="Nakamura S."/>
            <person name="Katano Y."/>
            <person name="Hanada S."/>
            <person name="Kamagata Y."/>
            <person name="Nakamura N."/>
            <person name="Yamazaki S."/>
            <person name="Fujita N."/>
        </authorList>
    </citation>
    <scope>NUCLEOTIDE SEQUENCE [LARGE SCALE GENOMIC DNA]</scope>
    <source>
        <strain evidence="3">ATCC 700054 / DSM 10555 / JCM 9379 / NBRC 101784 / NCIMB 13414 / VKM Ac-1990 / NM-1</strain>
    </source>
</reference>
<dbReference type="Proteomes" id="UP000007947">
    <property type="component" value="Chromosome"/>
</dbReference>
<sequence>MPPSTSVGPGAEGGADAGPGIVLAPAKVTMGSTFSIGPAIGVGSADALMLGEPAWRMRVESPTSS</sequence>
<dbReference type="HOGENOM" id="CLU_2844982_0_0_11"/>
<evidence type="ECO:0000313" key="3">
    <source>
        <dbReference type="Proteomes" id="UP000007947"/>
    </source>
</evidence>
<evidence type="ECO:0000313" key="2">
    <source>
        <dbReference type="EMBL" id="BAK38333.1"/>
    </source>
</evidence>
<dbReference type="KEGG" id="mph:MLP_53190"/>
<name>F5XIU5_MICPN</name>
<proteinExistence type="predicted"/>
<dbReference type="AlphaFoldDB" id="F5XIU5"/>
<gene>
    <name evidence="2" type="ordered locus">MLP_53190</name>
</gene>
<evidence type="ECO:0000256" key="1">
    <source>
        <dbReference type="SAM" id="MobiDB-lite"/>
    </source>
</evidence>
<organism evidence="2 3">
    <name type="scientific">Microlunatus phosphovorus (strain ATCC 700054 / DSM 10555 / JCM 9379 / NBRC 101784 / NCIMB 13414 / VKM Ac-1990 / NM-1)</name>
    <dbReference type="NCBI Taxonomy" id="1032480"/>
    <lineage>
        <taxon>Bacteria</taxon>
        <taxon>Bacillati</taxon>
        <taxon>Actinomycetota</taxon>
        <taxon>Actinomycetes</taxon>
        <taxon>Propionibacteriales</taxon>
        <taxon>Propionibacteriaceae</taxon>
        <taxon>Microlunatus</taxon>
    </lineage>
</organism>
<dbReference type="EMBL" id="AP012204">
    <property type="protein sequence ID" value="BAK38333.1"/>
    <property type="molecule type" value="Genomic_DNA"/>
</dbReference>
<feature type="region of interest" description="Disordered" evidence="1">
    <location>
        <begin position="1"/>
        <end position="20"/>
    </location>
</feature>
<keyword evidence="3" id="KW-1185">Reference proteome</keyword>